<dbReference type="NCBIfam" id="NF009466">
    <property type="entry name" value="PRK12826.1-2"/>
    <property type="match status" value="1"/>
</dbReference>
<dbReference type="InterPro" id="IPR020904">
    <property type="entry name" value="Sc_DH/Rdtase_CS"/>
</dbReference>
<dbReference type="KEGG" id="tgr:Tgr7_1954"/>
<evidence type="ECO:0000313" key="4">
    <source>
        <dbReference type="Proteomes" id="UP000002383"/>
    </source>
</evidence>
<evidence type="ECO:0000313" key="3">
    <source>
        <dbReference type="EMBL" id="ACL73035.1"/>
    </source>
</evidence>
<dbReference type="eggNOG" id="COG1028">
    <property type="taxonomic scope" value="Bacteria"/>
</dbReference>
<dbReference type="Pfam" id="PF13561">
    <property type="entry name" value="adh_short_C2"/>
    <property type="match status" value="1"/>
</dbReference>
<organism evidence="3 4">
    <name type="scientific">Thioalkalivibrio sulfidiphilus (strain HL-EbGR7)</name>
    <dbReference type="NCBI Taxonomy" id="396588"/>
    <lineage>
        <taxon>Bacteria</taxon>
        <taxon>Pseudomonadati</taxon>
        <taxon>Pseudomonadota</taxon>
        <taxon>Gammaproteobacteria</taxon>
        <taxon>Chromatiales</taxon>
        <taxon>Ectothiorhodospiraceae</taxon>
        <taxon>Thioalkalivibrio</taxon>
    </lineage>
</organism>
<dbReference type="AlphaFoldDB" id="B8GT20"/>
<sequence>MRLRNKIAVVTGGASGIGEATVVDMINEGARVVIADMDEQLGEALALKLNERQEGCAIFQPVDVSDETQVETLFETTVSRLGTVDAVFNNAGIGGMAAAESYPLEDWQRIIDINLTGVFLVAKHALGHMKRQGSGSLINCASILGNVGQSMTAAYSAAKGGVVNLTRTLALEMAPHGVRVNTVSPAYIDTPLLRDLDEATLKALIALHPIGRLGRSEEVAKAVSFLASDDASFITGANLLVDGGFTAGKS</sequence>
<dbReference type="FunFam" id="3.40.50.720:FF:000084">
    <property type="entry name" value="Short-chain dehydrogenase reductase"/>
    <property type="match status" value="1"/>
</dbReference>
<dbReference type="InterPro" id="IPR002347">
    <property type="entry name" value="SDR_fam"/>
</dbReference>
<dbReference type="PRINTS" id="PR00081">
    <property type="entry name" value="GDHRDH"/>
</dbReference>
<dbReference type="Gene3D" id="3.40.50.720">
    <property type="entry name" value="NAD(P)-binding Rossmann-like Domain"/>
    <property type="match status" value="1"/>
</dbReference>
<dbReference type="PRINTS" id="PR00080">
    <property type="entry name" value="SDRFAMILY"/>
</dbReference>
<dbReference type="InterPro" id="IPR036291">
    <property type="entry name" value="NAD(P)-bd_dom_sf"/>
</dbReference>
<keyword evidence="2" id="KW-0560">Oxidoreductase</keyword>
<evidence type="ECO:0000256" key="2">
    <source>
        <dbReference type="ARBA" id="ARBA00023002"/>
    </source>
</evidence>
<dbReference type="STRING" id="396588.Tgr7_1954"/>
<reference evidence="3 4" key="1">
    <citation type="journal article" date="2011" name="Stand. Genomic Sci.">
        <title>Complete genome sequence of 'Thioalkalivibrio sulfidophilus' HL-EbGr7.</title>
        <authorList>
            <person name="Muyzer G."/>
            <person name="Sorokin D.Y."/>
            <person name="Mavromatis K."/>
            <person name="Lapidus A."/>
            <person name="Clum A."/>
            <person name="Ivanova N."/>
            <person name="Pati A."/>
            <person name="d'Haeseleer P."/>
            <person name="Woyke T."/>
            <person name="Kyrpides N.C."/>
        </authorList>
    </citation>
    <scope>NUCLEOTIDE SEQUENCE [LARGE SCALE GENOMIC DNA]</scope>
    <source>
        <strain evidence="3 4">HL-EbGR7</strain>
    </source>
</reference>
<dbReference type="PROSITE" id="PS00061">
    <property type="entry name" value="ADH_SHORT"/>
    <property type="match status" value="1"/>
</dbReference>
<dbReference type="GO" id="GO:0016491">
    <property type="term" value="F:oxidoreductase activity"/>
    <property type="evidence" value="ECO:0007669"/>
    <property type="project" value="UniProtKB-KW"/>
</dbReference>
<gene>
    <name evidence="3" type="ordered locus">Tgr7_1954</name>
</gene>
<dbReference type="Proteomes" id="UP000002383">
    <property type="component" value="Chromosome"/>
</dbReference>
<dbReference type="CDD" id="cd05233">
    <property type="entry name" value="SDR_c"/>
    <property type="match status" value="1"/>
</dbReference>
<protein>
    <submittedName>
        <fullName evidence="3">Short chain dehydrogenase/reductase family oxidoreductase</fullName>
    </submittedName>
</protein>
<evidence type="ECO:0000256" key="1">
    <source>
        <dbReference type="ARBA" id="ARBA00006484"/>
    </source>
</evidence>
<dbReference type="SUPFAM" id="SSF51735">
    <property type="entry name" value="NAD(P)-binding Rossmann-fold domains"/>
    <property type="match status" value="1"/>
</dbReference>
<proteinExistence type="inferred from homology"/>
<comment type="similarity">
    <text evidence="1">Belongs to the short-chain dehydrogenases/reductases (SDR) family.</text>
</comment>
<dbReference type="PANTHER" id="PTHR43180:SF66">
    <property type="entry name" value="SHORT-CHAIN DEHYDROGENASE_REDUCTASE FAMILY PROTEIN"/>
    <property type="match status" value="1"/>
</dbReference>
<dbReference type="NCBIfam" id="NF005559">
    <property type="entry name" value="PRK07231.1"/>
    <property type="match status" value="1"/>
</dbReference>
<keyword evidence="4" id="KW-1185">Reference proteome</keyword>
<dbReference type="HOGENOM" id="CLU_010194_2_10_6"/>
<dbReference type="PANTHER" id="PTHR43180">
    <property type="entry name" value="3-OXOACYL-(ACYL-CARRIER-PROTEIN) REDUCTASE (AFU_ORTHOLOGUE AFUA_6G11210)"/>
    <property type="match status" value="1"/>
</dbReference>
<dbReference type="OrthoDB" id="9803628at2"/>
<dbReference type="EMBL" id="CP001339">
    <property type="protein sequence ID" value="ACL73035.1"/>
    <property type="molecule type" value="Genomic_DNA"/>
</dbReference>
<accession>B8GT20</accession>
<dbReference type="RefSeq" id="WP_012638514.1">
    <property type="nucleotide sequence ID" value="NC_011901.1"/>
</dbReference>
<name>B8GT20_THISH</name>